<dbReference type="CDD" id="cd03766">
    <property type="entry name" value="Gn_AT_II_novel"/>
    <property type="match status" value="1"/>
</dbReference>
<dbReference type="AlphaFoldDB" id="A0A1W5CXC7"/>
<dbReference type="GO" id="GO:0006529">
    <property type="term" value="P:asparagine biosynthetic process"/>
    <property type="evidence" value="ECO:0007669"/>
    <property type="project" value="UniProtKB-KW"/>
</dbReference>
<dbReference type="InterPro" id="IPR051857">
    <property type="entry name" value="Asn_synthetase_domain"/>
</dbReference>
<dbReference type="Gene3D" id="3.40.50.620">
    <property type="entry name" value="HUPs"/>
    <property type="match status" value="1"/>
</dbReference>
<keyword evidence="1" id="KW-0028">Amino-acid biosynthesis</keyword>
<name>A0A1W5CXC7_9LECA</name>
<dbReference type="PANTHER" id="PTHR45937:SF1">
    <property type="entry name" value="ASPARAGINE SYNTHETASE DOMAIN-CONTAINING PROTEIN 1"/>
    <property type="match status" value="1"/>
</dbReference>
<dbReference type="InterPro" id="IPR014729">
    <property type="entry name" value="Rossmann-like_a/b/a_fold"/>
</dbReference>
<dbReference type="PANTHER" id="PTHR45937">
    <property type="entry name" value="ASPARAGINE SYNTHETASE DOMAIN-CONTAINING PROTEIN 1"/>
    <property type="match status" value="1"/>
</dbReference>
<dbReference type="PROSITE" id="PS51278">
    <property type="entry name" value="GATASE_TYPE_2"/>
    <property type="match status" value="1"/>
</dbReference>
<proteinExistence type="predicted"/>
<organism evidence="5 6">
    <name type="scientific">Lasallia pustulata</name>
    <dbReference type="NCBI Taxonomy" id="136370"/>
    <lineage>
        <taxon>Eukaryota</taxon>
        <taxon>Fungi</taxon>
        <taxon>Dikarya</taxon>
        <taxon>Ascomycota</taxon>
        <taxon>Pezizomycotina</taxon>
        <taxon>Lecanoromycetes</taxon>
        <taxon>OSLEUM clade</taxon>
        <taxon>Umbilicariomycetidae</taxon>
        <taxon>Umbilicariales</taxon>
        <taxon>Umbilicariaceae</taxon>
        <taxon>Lasallia</taxon>
    </lineage>
</organism>
<evidence type="ECO:0000313" key="6">
    <source>
        <dbReference type="Proteomes" id="UP000192927"/>
    </source>
</evidence>
<dbReference type="InterPro" id="IPR001962">
    <property type="entry name" value="Asn_synthase"/>
</dbReference>
<feature type="domain" description="Glutamine amidotransferase type-2" evidence="4">
    <location>
        <begin position="2"/>
        <end position="206"/>
    </location>
</feature>
<keyword evidence="6" id="KW-1185">Reference proteome</keyword>
<evidence type="ECO:0000256" key="3">
    <source>
        <dbReference type="ARBA" id="ARBA00022962"/>
    </source>
</evidence>
<dbReference type="SUPFAM" id="SSF56235">
    <property type="entry name" value="N-terminal nucleophile aminohydrolases (Ntn hydrolases)"/>
    <property type="match status" value="1"/>
</dbReference>
<sequence>MCGIFFSLSRGRYLSASNEVLTCLERRGPDHVRVLGRVIAGPASRHAEGLVQPSNYLTFISTVLCLRGNAVVPQPLVDEFSGSVLCWNGEAWRVNDKPIHGNDAESVFQMLLQATRCSSRDDQPANSEETDSICSVIGSLSGPYAFVFYDGVHQCIYYGRDALGRRSLVSRTGSDGTLIISSVCDGSILEGWREVEADGLYMLDMRNNINITKLVPDKTSETEASSSAPSHIPWSIRDLPSELSYVLQYPFPPLNKTLPSHTQSALSLNSLCVLELAQELSQSLSYRVKEVPDPFIGAAPNSLHREVVSISILFSGGLDCTILARLVHDLIPKEQIIDLLNVAFENPRVVAAAASVSDPFRKTDTARLSPYSLCPDRNSGLSSHKELCRVCPGRIWRFVCIDIPYTETLNHRSQVKSLISPHNTEMDISIAYALYFAARGSGTIRDQATGDLSPYTTSARVLLSGLGADELFAGYTRHATAFSRRGYPGLLDELELDFNRLGKRNLGRDDRVISHWGKEARYPYLDEAFVTWALNRPVWEKCGFEDSARSVEANSSSNLPPLEPGKRLLRLLAWALGMPVVAAERKRAIQFGARTAKMERGNTKGTDVID</sequence>
<evidence type="ECO:0000259" key="4">
    <source>
        <dbReference type="PROSITE" id="PS51278"/>
    </source>
</evidence>
<accession>A0A1W5CXC7</accession>
<dbReference type="InterPro" id="IPR029055">
    <property type="entry name" value="Ntn_hydrolases_N"/>
</dbReference>
<dbReference type="EMBL" id="FWEW01000697">
    <property type="protein sequence ID" value="SLM35385.1"/>
    <property type="molecule type" value="Genomic_DNA"/>
</dbReference>
<evidence type="ECO:0000256" key="2">
    <source>
        <dbReference type="ARBA" id="ARBA00022888"/>
    </source>
</evidence>
<dbReference type="GO" id="GO:0004066">
    <property type="term" value="F:asparagine synthase (glutamine-hydrolyzing) activity"/>
    <property type="evidence" value="ECO:0007669"/>
    <property type="project" value="InterPro"/>
</dbReference>
<dbReference type="InterPro" id="IPR017932">
    <property type="entry name" value="GATase_2_dom"/>
</dbReference>
<evidence type="ECO:0000313" key="5">
    <source>
        <dbReference type="EMBL" id="SLM35385.1"/>
    </source>
</evidence>
<protein>
    <submittedName>
        <fullName evidence="5">Rossmann-like alpha/beta/alpha sandwich fold</fullName>
    </submittedName>
</protein>
<keyword evidence="2" id="KW-0061">Asparagine biosynthesis</keyword>
<keyword evidence="3" id="KW-0315">Glutamine amidotransferase</keyword>
<reference evidence="6" key="1">
    <citation type="submission" date="2017-03" db="EMBL/GenBank/DDBJ databases">
        <authorList>
            <person name="Sharma R."/>
            <person name="Thines M."/>
        </authorList>
    </citation>
    <scope>NUCLEOTIDE SEQUENCE [LARGE SCALE GENOMIC DNA]</scope>
</reference>
<dbReference type="CDD" id="cd01991">
    <property type="entry name" value="Asn_synthase_B_C"/>
    <property type="match status" value="1"/>
</dbReference>
<dbReference type="SUPFAM" id="SSF52402">
    <property type="entry name" value="Adenine nucleotide alpha hydrolases-like"/>
    <property type="match status" value="1"/>
</dbReference>
<dbReference type="Pfam" id="PF00733">
    <property type="entry name" value="Asn_synthase"/>
    <property type="match status" value="2"/>
</dbReference>
<dbReference type="Gene3D" id="3.60.20.10">
    <property type="entry name" value="Glutamine Phosphoribosylpyrophosphate, subunit 1, domain 1"/>
    <property type="match status" value="1"/>
</dbReference>
<evidence type="ECO:0000256" key="1">
    <source>
        <dbReference type="ARBA" id="ARBA00022605"/>
    </source>
</evidence>
<dbReference type="Proteomes" id="UP000192927">
    <property type="component" value="Unassembled WGS sequence"/>
</dbReference>